<dbReference type="Proteomes" id="UP000051836">
    <property type="component" value="Unassembled WGS sequence"/>
</dbReference>
<sequence>MNLTQDDLDQGFIHYFHTGLQGLCDLVKFDATDGINALIDRYVCITIGFIDMVFPEVINKSVTREKGGKVTFKTDLLSTSDVNGPDENLCFSVIRSSAWGHVENFYSPGVPVVFFTQLQLASNKIYCIHTGEDEVKIDSFEFEVTDGYNLVFLTFRVTITDVDNKKPILTIGDLVACG</sequence>
<accession>A0A0Q3M6W1</accession>
<evidence type="ECO:0000256" key="1">
    <source>
        <dbReference type="ARBA" id="ARBA00022729"/>
    </source>
</evidence>
<keyword evidence="2" id="KW-0677">Repeat</keyword>
<protein>
    <submittedName>
        <fullName evidence="5">Uncharacterized protein</fullName>
    </submittedName>
</protein>
<feature type="repeat" description="CSPG" evidence="4">
    <location>
        <begin position="53"/>
        <end position="145"/>
    </location>
</feature>
<dbReference type="AlphaFoldDB" id="A0A0Q3M6W1"/>
<keyword evidence="6" id="KW-1185">Reference proteome</keyword>
<keyword evidence="1" id="KW-0732">Signal</keyword>
<proteinExistence type="predicted"/>
<organism evidence="5 6">
    <name type="scientific">Amazona aestiva</name>
    <name type="common">Blue-fronted Amazon parrot</name>
    <dbReference type="NCBI Taxonomy" id="12930"/>
    <lineage>
        <taxon>Eukaryota</taxon>
        <taxon>Metazoa</taxon>
        <taxon>Chordata</taxon>
        <taxon>Craniata</taxon>
        <taxon>Vertebrata</taxon>
        <taxon>Euteleostomi</taxon>
        <taxon>Archelosauria</taxon>
        <taxon>Archosauria</taxon>
        <taxon>Dinosauria</taxon>
        <taxon>Saurischia</taxon>
        <taxon>Theropoda</taxon>
        <taxon>Coelurosauria</taxon>
        <taxon>Aves</taxon>
        <taxon>Neognathae</taxon>
        <taxon>Neoaves</taxon>
        <taxon>Telluraves</taxon>
        <taxon>Australaves</taxon>
        <taxon>Psittaciformes</taxon>
        <taxon>Psittacidae</taxon>
        <taxon>Amazona</taxon>
    </lineage>
</organism>
<evidence type="ECO:0000256" key="2">
    <source>
        <dbReference type="ARBA" id="ARBA00022737"/>
    </source>
</evidence>
<evidence type="ECO:0000313" key="6">
    <source>
        <dbReference type="Proteomes" id="UP000051836"/>
    </source>
</evidence>
<evidence type="ECO:0000313" key="5">
    <source>
        <dbReference type="EMBL" id="KQK78431.1"/>
    </source>
</evidence>
<dbReference type="InterPro" id="IPR039005">
    <property type="entry name" value="CSPG_rpt"/>
</dbReference>
<evidence type="ECO:0000256" key="3">
    <source>
        <dbReference type="ARBA" id="ARBA00023180"/>
    </source>
</evidence>
<reference evidence="5 6" key="1">
    <citation type="submission" date="2015-10" db="EMBL/GenBank/DDBJ databases">
        <authorList>
            <person name="Gilbert D.G."/>
        </authorList>
    </citation>
    <scope>NUCLEOTIDE SEQUENCE [LARGE SCALE GENOMIC DNA]</scope>
    <source>
        <strain evidence="5">FVVF132</strain>
    </source>
</reference>
<dbReference type="PROSITE" id="PS51854">
    <property type="entry name" value="CSPG"/>
    <property type="match status" value="1"/>
</dbReference>
<dbReference type="OrthoDB" id="430044at2759"/>
<dbReference type="Pfam" id="PF16184">
    <property type="entry name" value="Cadherin_3"/>
    <property type="match status" value="1"/>
</dbReference>
<evidence type="ECO:0000256" key="4">
    <source>
        <dbReference type="PROSITE-ProRule" id="PRU01201"/>
    </source>
</evidence>
<dbReference type="GO" id="GO:0009653">
    <property type="term" value="P:anatomical structure morphogenesis"/>
    <property type="evidence" value="ECO:0007669"/>
    <property type="project" value="TreeGrafter"/>
</dbReference>
<dbReference type="PANTHER" id="PTHR45739">
    <property type="entry name" value="MATRIX PROTEIN, PUTATIVE-RELATED"/>
    <property type="match status" value="1"/>
</dbReference>
<gene>
    <name evidence="5" type="ORF">AAES_117301</name>
</gene>
<dbReference type="EMBL" id="LMAW01002667">
    <property type="protein sequence ID" value="KQK78431.1"/>
    <property type="molecule type" value="Genomic_DNA"/>
</dbReference>
<comment type="caution">
    <text evidence="5">The sequence shown here is derived from an EMBL/GenBank/DDBJ whole genome shotgun (WGS) entry which is preliminary data.</text>
</comment>
<dbReference type="PANTHER" id="PTHR45739:SF4">
    <property type="entry name" value="FRAS1-RELATED EXTRACELLULAR MATRIX PROTEIN 2"/>
    <property type="match status" value="1"/>
</dbReference>
<dbReference type="InterPro" id="IPR051561">
    <property type="entry name" value="FRAS1_ECM"/>
</dbReference>
<dbReference type="STRING" id="12930.A0A0Q3M6W1"/>
<name>A0A0Q3M6W1_AMAAE</name>
<keyword evidence="3" id="KW-0325">Glycoprotein</keyword>